<feature type="transmembrane region" description="Helical" evidence="6">
    <location>
        <begin position="20"/>
        <end position="41"/>
    </location>
</feature>
<sequence length="808" mass="90150">MFYNYLKIFIRNLKKNPAYILINILGLSVGMAASILIFLFVQHELSYDKYHENADNIYRVSRAWYNQDGEISLHLGHAAPPFAPLLKSDFDDKVKEAVRLMNIPLVVKDDSKSFDEEKFFFSDPEVFKVFSWKLKDGDAEKALTFPDGMVISESMANKYFGDQEAVGKSLELIIGSQKINMQVRGVMEDFPDNSHFKADFIASMEPVANFYGGYEEMMKNFGNNSFGTYLLLEDGVDAKGFEAQLPSFIDRHIPANSQGIAASKGTQLFLWSLKDIHLHSNLDSEFEPNSNIEYVYIYSAIAIFILLIACINFMNLATARSAKRAMEVGLRKVLGADRELLVRQFMGETIFMTFLALVIALMISWVSMPAFSNFTGKALSLNLLGHPEYLLGMIALVFVVGLLAGSYPSLFLSGFQPVKVLKGTYKIGSIHEKLRSVLVVAQFAISIVLMVSVLVVLNQLDFMKSKDLGFDKDEIVVLNASDELTTNYEMMRDRLIQHRGIENVALGSRIPSGRLLDSQGTQAEVGGELLPIDIRIADIHVSHSFMETFGMELTAGRNFDVLQASDSTEAFIINESAVRTIGWASAEEAVGRQFHYGGRRGYVTGVVKDFHFESLHQPISPMVFMIPTDRFNSVAVKLKAEHKDETLAYLKDEWQAMRPDSPFYYYLVADRFEEQYVAEEKVGAIFGFFASLAIIISVLGLYGLSAFATEQRTKEIGIRKVMGASIWSIVSLLGKDLLKLVLIGFVLAIPLAWYGMSGWLDNFAYSVSVSWGIFLVAGLAATVIAALTVSSQSIWAAMINPVDAFKVD</sequence>
<dbReference type="Pfam" id="PF12704">
    <property type="entry name" value="MacB_PCD"/>
    <property type="match status" value="1"/>
</dbReference>
<evidence type="ECO:0000259" key="7">
    <source>
        <dbReference type="Pfam" id="PF02687"/>
    </source>
</evidence>
<evidence type="ECO:0000256" key="6">
    <source>
        <dbReference type="SAM" id="Phobius"/>
    </source>
</evidence>
<comment type="caution">
    <text evidence="9">The sequence shown here is derived from an EMBL/GenBank/DDBJ whole genome shotgun (WGS) entry which is preliminary data.</text>
</comment>
<dbReference type="RefSeq" id="WP_376885716.1">
    <property type="nucleotide sequence ID" value="NZ_JBHUHR010000025.1"/>
</dbReference>
<reference evidence="10" key="1">
    <citation type="journal article" date="2019" name="Int. J. Syst. Evol. Microbiol.">
        <title>The Global Catalogue of Microorganisms (GCM) 10K type strain sequencing project: providing services to taxonomists for standard genome sequencing and annotation.</title>
        <authorList>
            <consortium name="The Broad Institute Genomics Platform"/>
            <consortium name="The Broad Institute Genome Sequencing Center for Infectious Disease"/>
            <person name="Wu L."/>
            <person name="Ma J."/>
        </authorList>
    </citation>
    <scope>NUCLEOTIDE SEQUENCE [LARGE SCALE GENOMIC DNA]</scope>
    <source>
        <strain evidence="10">CGMCC 1.15180</strain>
    </source>
</reference>
<evidence type="ECO:0000256" key="4">
    <source>
        <dbReference type="ARBA" id="ARBA00022989"/>
    </source>
</evidence>
<evidence type="ECO:0000256" key="3">
    <source>
        <dbReference type="ARBA" id="ARBA00022692"/>
    </source>
</evidence>
<dbReference type="InterPro" id="IPR003838">
    <property type="entry name" value="ABC3_permease_C"/>
</dbReference>
<feature type="domain" description="ABC3 transporter permease C-terminal" evidence="7">
    <location>
        <begin position="688"/>
        <end position="790"/>
    </location>
</feature>
<gene>
    <name evidence="9" type="ORF">ACFSKL_09570</name>
</gene>
<organism evidence="9 10">
    <name type="scientific">Belliella marina</name>
    <dbReference type="NCBI Taxonomy" id="1644146"/>
    <lineage>
        <taxon>Bacteria</taxon>
        <taxon>Pseudomonadati</taxon>
        <taxon>Bacteroidota</taxon>
        <taxon>Cytophagia</taxon>
        <taxon>Cytophagales</taxon>
        <taxon>Cyclobacteriaceae</taxon>
        <taxon>Belliella</taxon>
    </lineage>
</organism>
<dbReference type="EMBL" id="JBHUHR010000025">
    <property type="protein sequence ID" value="MFD2035040.1"/>
    <property type="molecule type" value="Genomic_DNA"/>
</dbReference>
<evidence type="ECO:0000313" key="9">
    <source>
        <dbReference type="EMBL" id="MFD2035040.1"/>
    </source>
</evidence>
<feature type="transmembrane region" description="Helical" evidence="6">
    <location>
        <begin position="737"/>
        <end position="756"/>
    </location>
</feature>
<evidence type="ECO:0000256" key="2">
    <source>
        <dbReference type="ARBA" id="ARBA00022475"/>
    </source>
</evidence>
<dbReference type="InterPro" id="IPR050250">
    <property type="entry name" value="Macrolide_Exporter_MacB"/>
</dbReference>
<evidence type="ECO:0000256" key="5">
    <source>
        <dbReference type="ARBA" id="ARBA00023136"/>
    </source>
</evidence>
<dbReference type="Proteomes" id="UP001597361">
    <property type="component" value="Unassembled WGS sequence"/>
</dbReference>
<feature type="domain" description="MacB-like periplasmic core" evidence="8">
    <location>
        <begin position="21"/>
        <end position="245"/>
    </location>
</feature>
<dbReference type="InterPro" id="IPR025857">
    <property type="entry name" value="MacB_PCD"/>
</dbReference>
<proteinExistence type="predicted"/>
<comment type="subcellular location">
    <subcellularLocation>
        <location evidence="1">Cell membrane</location>
        <topology evidence="1">Multi-pass membrane protein</topology>
    </subcellularLocation>
</comment>
<keyword evidence="5 6" id="KW-0472">Membrane</keyword>
<dbReference type="PANTHER" id="PTHR30572:SF18">
    <property type="entry name" value="ABC-TYPE MACROLIDE FAMILY EXPORT SYSTEM PERMEASE COMPONENT 2"/>
    <property type="match status" value="1"/>
</dbReference>
<dbReference type="PANTHER" id="PTHR30572">
    <property type="entry name" value="MEMBRANE COMPONENT OF TRANSPORTER-RELATED"/>
    <property type="match status" value="1"/>
</dbReference>
<dbReference type="Pfam" id="PF02687">
    <property type="entry name" value="FtsX"/>
    <property type="match status" value="2"/>
</dbReference>
<evidence type="ECO:0000256" key="1">
    <source>
        <dbReference type="ARBA" id="ARBA00004651"/>
    </source>
</evidence>
<feature type="transmembrane region" description="Helical" evidence="6">
    <location>
        <begin position="682"/>
        <end position="704"/>
    </location>
</feature>
<keyword evidence="4 6" id="KW-1133">Transmembrane helix</keyword>
<protein>
    <submittedName>
        <fullName evidence="9">ABC transporter permease</fullName>
    </submittedName>
</protein>
<keyword evidence="3 6" id="KW-0812">Transmembrane</keyword>
<feature type="domain" description="ABC3 transporter permease C-terminal" evidence="7">
    <location>
        <begin position="300"/>
        <end position="416"/>
    </location>
</feature>
<feature type="transmembrane region" description="Helical" evidence="6">
    <location>
        <begin position="436"/>
        <end position="457"/>
    </location>
</feature>
<feature type="transmembrane region" description="Helical" evidence="6">
    <location>
        <begin position="391"/>
        <end position="415"/>
    </location>
</feature>
<keyword evidence="10" id="KW-1185">Reference proteome</keyword>
<feature type="transmembrane region" description="Helical" evidence="6">
    <location>
        <begin position="295"/>
        <end position="317"/>
    </location>
</feature>
<keyword evidence="2" id="KW-1003">Cell membrane</keyword>
<feature type="transmembrane region" description="Helical" evidence="6">
    <location>
        <begin position="768"/>
        <end position="789"/>
    </location>
</feature>
<accession>A0ABW4VQL1</accession>
<evidence type="ECO:0000313" key="10">
    <source>
        <dbReference type="Proteomes" id="UP001597361"/>
    </source>
</evidence>
<name>A0ABW4VQL1_9BACT</name>
<feature type="transmembrane region" description="Helical" evidence="6">
    <location>
        <begin position="350"/>
        <end position="371"/>
    </location>
</feature>
<evidence type="ECO:0000259" key="8">
    <source>
        <dbReference type="Pfam" id="PF12704"/>
    </source>
</evidence>